<dbReference type="PANTHER" id="PTHR33823:SF4">
    <property type="entry name" value="GENERAL STRESS PROTEIN 16O"/>
    <property type="match status" value="1"/>
</dbReference>
<dbReference type="NCBIfam" id="NF033459">
    <property type="entry name" value="DksA_like"/>
    <property type="match status" value="1"/>
</dbReference>
<feature type="domain" description="Zinc finger DksA/TraR C4-type" evidence="5">
    <location>
        <begin position="79"/>
        <end position="114"/>
    </location>
</feature>
<dbReference type="AlphaFoldDB" id="A0A1W1D434"/>
<sequence length="119" mass="13739">MQESELNFFKELLENRKAQIEANITSVNSELDQLSSLELNDEGDHASVDNNSMVESMIVQKQKEELKEIDIALEKIKNGTYGICEMCEDDISFQRLKVKPYARYCIDCREIAEKTKVKD</sequence>
<name>A0A1W1D434_9ZZZZ</name>
<dbReference type="PROSITE" id="PS01102">
    <property type="entry name" value="ZF_DKSA_1"/>
    <property type="match status" value="1"/>
</dbReference>
<dbReference type="Gene3D" id="1.20.120.910">
    <property type="entry name" value="DksA, coiled-coil domain"/>
    <property type="match status" value="1"/>
</dbReference>
<keyword evidence="2" id="KW-0863">Zinc-finger</keyword>
<keyword evidence="3" id="KW-0862">Zinc</keyword>
<dbReference type="InterPro" id="IPR020458">
    <property type="entry name" value="Znf_DskA_TraR_CS"/>
</dbReference>
<evidence type="ECO:0000256" key="1">
    <source>
        <dbReference type="ARBA" id="ARBA00022723"/>
    </source>
</evidence>
<keyword evidence="1" id="KW-0479">Metal-binding</keyword>
<dbReference type="InterPro" id="IPR037187">
    <property type="entry name" value="DnaK_N"/>
</dbReference>
<organism evidence="6">
    <name type="scientific">hydrothermal vent metagenome</name>
    <dbReference type="NCBI Taxonomy" id="652676"/>
    <lineage>
        <taxon>unclassified sequences</taxon>
        <taxon>metagenomes</taxon>
        <taxon>ecological metagenomes</taxon>
    </lineage>
</organism>
<evidence type="ECO:0000313" key="6">
    <source>
        <dbReference type="EMBL" id="SFV75186.1"/>
    </source>
</evidence>
<dbReference type="InterPro" id="IPR000962">
    <property type="entry name" value="Znf_DskA_TraR"/>
</dbReference>
<evidence type="ECO:0000256" key="4">
    <source>
        <dbReference type="SAM" id="Coils"/>
    </source>
</evidence>
<evidence type="ECO:0000259" key="5">
    <source>
        <dbReference type="Pfam" id="PF01258"/>
    </source>
</evidence>
<dbReference type="Pfam" id="PF01258">
    <property type="entry name" value="zf-dskA_traR"/>
    <property type="match status" value="1"/>
</dbReference>
<evidence type="ECO:0000256" key="3">
    <source>
        <dbReference type="ARBA" id="ARBA00022833"/>
    </source>
</evidence>
<dbReference type="SUPFAM" id="SSF109635">
    <property type="entry name" value="DnaK suppressor protein DksA, alpha-hairpin domain"/>
    <property type="match status" value="1"/>
</dbReference>
<protein>
    <submittedName>
        <fullName evidence="6">C4-type zinc finger protein, DksA/TraR family</fullName>
    </submittedName>
</protein>
<reference evidence="6" key="1">
    <citation type="submission" date="2016-10" db="EMBL/GenBank/DDBJ databases">
        <authorList>
            <person name="de Groot N.N."/>
        </authorList>
    </citation>
    <scope>NUCLEOTIDE SEQUENCE</scope>
</reference>
<dbReference type="GO" id="GO:0008270">
    <property type="term" value="F:zinc ion binding"/>
    <property type="evidence" value="ECO:0007669"/>
    <property type="project" value="UniProtKB-KW"/>
</dbReference>
<dbReference type="EMBL" id="FPHP01000019">
    <property type="protein sequence ID" value="SFV75186.1"/>
    <property type="molecule type" value="Genomic_DNA"/>
</dbReference>
<keyword evidence="4" id="KW-0175">Coiled coil</keyword>
<proteinExistence type="predicted"/>
<gene>
    <name evidence="6" type="ORF">MNB_SM-3-902</name>
</gene>
<evidence type="ECO:0000256" key="2">
    <source>
        <dbReference type="ARBA" id="ARBA00022771"/>
    </source>
</evidence>
<feature type="coiled-coil region" evidence="4">
    <location>
        <begin position="10"/>
        <end position="79"/>
    </location>
</feature>
<dbReference type="SUPFAM" id="SSF57716">
    <property type="entry name" value="Glucocorticoid receptor-like (DNA-binding domain)"/>
    <property type="match status" value="1"/>
</dbReference>
<dbReference type="PANTHER" id="PTHR33823">
    <property type="entry name" value="RNA POLYMERASE-BINDING TRANSCRIPTION FACTOR DKSA-RELATED"/>
    <property type="match status" value="1"/>
</dbReference>
<dbReference type="PROSITE" id="PS51128">
    <property type="entry name" value="ZF_DKSA_2"/>
    <property type="match status" value="1"/>
</dbReference>
<accession>A0A1W1D434</accession>